<protein>
    <submittedName>
        <fullName evidence="1">Uncharacterized protein</fullName>
    </submittedName>
</protein>
<name>A0A1B7X0G1_APHFL</name>
<dbReference type="EMBL" id="LJOW01000081">
    <property type="protein sequence ID" value="OBQ42861.1"/>
    <property type="molecule type" value="Genomic_DNA"/>
</dbReference>
<proteinExistence type="predicted"/>
<reference evidence="1 2" key="1">
    <citation type="submission" date="2015-09" db="EMBL/GenBank/DDBJ databases">
        <title>Aphanizomenon flos-aquae WA102.</title>
        <authorList>
            <person name="Driscoll C."/>
        </authorList>
    </citation>
    <scope>NUCLEOTIDE SEQUENCE [LARGE SCALE GENOMIC DNA]</scope>
    <source>
        <strain evidence="1">WA102</strain>
    </source>
</reference>
<gene>
    <name evidence="1" type="ORF">AN484_15345</name>
</gene>
<dbReference type="AlphaFoldDB" id="A0A1B7X0G1"/>
<organism evidence="1 2">
    <name type="scientific">Aphanizomenon flos-aquae WA102</name>
    <dbReference type="NCBI Taxonomy" id="1710896"/>
    <lineage>
        <taxon>Bacteria</taxon>
        <taxon>Bacillati</taxon>
        <taxon>Cyanobacteriota</taxon>
        <taxon>Cyanophyceae</taxon>
        <taxon>Nostocales</taxon>
        <taxon>Aphanizomenonaceae</taxon>
        <taxon>Aphanizomenon</taxon>
    </lineage>
</organism>
<evidence type="ECO:0000313" key="2">
    <source>
        <dbReference type="Proteomes" id="UP000092093"/>
    </source>
</evidence>
<dbReference type="Proteomes" id="UP000092093">
    <property type="component" value="Unassembled WGS sequence"/>
</dbReference>
<evidence type="ECO:0000313" key="1">
    <source>
        <dbReference type="EMBL" id="OBQ42861.1"/>
    </source>
</evidence>
<sequence>MELERGDVPFAVLADEVAVVRQPAVDGAGVNAHGLGGGQSAAGLFVDWEHGVVPVALIPREEAPSVVV</sequence>
<accession>A0A1B7X0G1</accession>
<comment type="caution">
    <text evidence="1">The sequence shown here is derived from an EMBL/GenBank/DDBJ whole genome shotgun (WGS) entry which is preliminary data.</text>
</comment>